<keyword evidence="17" id="KW-1185">Reference proteome</keyword>
<evidence type="ECO:0000256" key="4">
    <source>
        <dbReference type="ARBA" id="ARBA00022679"/>
    </source>
</evidence>
<dbReference type="InterPro" id="IPR008271">
    <property type="entry name" value="Ser/Thr_kinase_AS"/>
</dbReference>
<comment type="catalytic activity">
    <reaction evidence="14">
        <text>L-seryl-[protein] + ATP = O-phospho-L-seryl-[protein] + ADP + H(+)</text>
        <dbReference type="Rhea" id="RHEA:17989"/>
        <dbReference type="Rhea" id="RHEA-COMP:9863"/>
        <dbReference type="Rhea" id="RHEA-COMP:11604"/>
        <dbReference type="ChEBI" id="CHEBI:15378"/>
        <dbReference type="ChEBI" id="CHEBI:29999"/>
        <dbReference type="ChEBI" id="CHEBI:30616"/>
        <dbReference type="ChEBI" id="CHEBI:83421"/>
        <dbReference type="ChEBI" id="CHEBI:456216"/>
        <dbReference type="EC" id="2.7.11.1"/>
    </reaction>
</comment>
<dbReference type="GO" id="GO:0005524">
    <property type="term" value="F:ATP binding"/>
    <property type="evidence" value="ECO:0007669"/>
    <property type="project" value="UniProtKB-KW"/>
</dbReference>
<evidence type="ECO:0000256" key="14">
    <source>
        <dbReference type="ARBA" id="ARBA00048679"/>
    </source>
</evidence>
<evidence type="ECO:0000256" key="9">
    <source>
        <dbReference type="ARBA" id="ARBA00022840"/>
    </source>
</evidence>
<dbReference type="Pfam" id="PF00069">
    <property type="entry name" value="Pkinase"/>
    <property type="match status" value="1"/>
</dbReference>
<name>A0A8J5ZIK1_9ROSI</name>
<dbReference type="Gene3D" id="1.10.510.10">
    <property type="entry name" value="Transferase(Phosphotransferase) domain 1"/>
    <property type="match status" value="1"/>
</dbReference>
<keyword evidence="4" id="KW-0808">Transferase</keyword>
<dbReference type="InterPro" id="IPR011009">
    <property type="entry name" value="Kinase-like_dom_sf"/>
</dbReference>
<dbReference type="PROSITE" id="PS00108">
    <property type="entry name" value="PROTEIN_KINASE_ST"/>
    <property type="match status" value="1"/>
</dbReference>
<evidence type="ECO:0000313" key="17">
    <source>
        <dbReference type="Proteomes" id="UP000701853"/>
    </source>
</evidence>
<dbReference type="Proteomes" id="UP000701853">
    <property type="component" value="Chromosome 1"/>
</dbReference>
<reference evidence="16 17" key="1">
    <citation type="journal article" date="2021" name="bioRxiv">
        <title>The Gossypium anomalum genome as a resource for cotton improvement and evolutionary analysis of hybrid incompatibility.</title>
        <authorList>
            <person name="Grover C.E."/>
            <person name="Yuan D."/>
            <person name="Arick M.A."/>
            <person name="Miller E.R."/>
            <person name="Hu G."/>
            <person name="Peterson D.G."/>
            <person name="Wendel J.F."/>
            <person name="Udall J.A."/>
        </authorList>
    </citation>
    <scope>NUCLEOTIDE SEQUENCE [LARGE SCALE GENOMIC DNA]</scope>
    <source>
        <strain evidence="16">JFW-Udall</strain>
        <tissue evidence="16">Leaf</tissue>
    </source>
</reference>
<comment type="caution">
    <text evidence="16">The sequence shown here is derived from an EMBL/GenBank/DDBJ whole genome shotgun (WGS) entry which is preliminary data.</text>
</comment>
<sequence length="202" mass="23267">MPKLNAILPLFGHLMPAFALFVILFPAACFARHLINQDCGSTFCENLIISFSLTNLFSVLGKEGNSLYVQQIFYENYTIQVLDGSKQALVYDFMSNGSLDKIIFTEENKNTLGSKKMFDIVLGVAQGIHYLHQWCDMQILHFDIKPQNILLDENYNPKVFDFGLAKLYSIDDSCRNHFFFRFKNGGSTFWKRKMESPPIFFI</sequence>
<dbReference type="AlphaFoldDB" id="A0A8J5ZIK1"/>
<comment type="subcellular location">
    <subcellularLocation>
        <location evidence="1">Membrane</location>
        <topology evidence="1">Single-pass type I membrane protein</topology>
    </subcellularLocation>
</comment>
<keyword evidence="3" id="KW-0723">Serine/threonine-protein kinase</keyword>
<protein>
    <recommendedName>
        <fullName evidence="2">non-specific serine/threonine protein kinase</fullName>
        <ecNumber evidence="2">2.7.11.1</ecNumber>
    </recommendedName>
</protein>
<proteinExistence type="predicted"/>
<evidence type="ECO:0000256" key="13">
    <source>
        <dbReference type="ARBA" id="ARBA00047899"/>
    </source>
</evidence>
<dbReference type="EMBL" id="JAHUZN010000001">
    <property type="protein sequence ID" value="KAG8502318.1"/>
    <property type="molecule type" value="Genomic_DNA"/>
</dbReference>
<accession>A0A8J5ZIK1</accession>
<evidence type="ECO:0000256" key="1">
    <source>
        <dbReference type="ARBA" id="ARBA00004479"/>
    </source>
</evidence>
<evidence type="ECO:0000256" key="5">
    <source>
        <dbReference type="ARBA" id="ARBA00022692"/>
    </source>
</evidence>
<evidence type="ECO:0000256" key="8">
    <source>
        <dbReference type="ARBA" id="ARBA00022777"/>
    </source>
</evidence>
<evidence type="ECO:0000256" key="11">
    <source>
        <dbReference type="ARBA" id="ARBA00023136"/>
    </source>
</evidence>
<keyword evidence="12" id="KW-0325">Glycoprotein</keyword>
<keyword evidence="5" id="KW-0812">Transmembrane</keyword>
<dbReference type="FunFam" id="1.10.510.10:FF:001023">
    <property type="entry name" value="Os07g0541700 protein"/>
    <property type="match status" value="1"/>
</dbReference>
<dbReference type="InterPro" id="IPR000719">
    <property type="entry name" value="Prot_kinase_dom"/>
</dbReference>
<dbReference type="GO" id="GO:0016020">
    <property type="term" value="C:membrane"/>
    <property type="evidence" value="ECO:0007669"/>
    <property type="project" value="UniProtKB-SubCell"/>
</dbReference>
<dbReference type="OrthoDB" id="544400at2759"/>
<dbReference type="PANTHER" id="PTHR27009">
    <property type="entry name" value="RUST RESISTANCE KINASE LR10-RELATED"/>
    <property type="match status" value="1"/>
</dbReference>
<keyword evidence="10" id="KW-1133">Transmembrane helix</keyword>
<keyword evidence="11" id="KW-0472">Membrane</keyword>
<evidence type="ECO:0000256" key="6">
    <source>
        <dbReference type="ARBA" id="ARBA00022729"/>
    </source>
</evidence>
<evidence type="ECO:0000256" key="12">
    <source>
        <dbReference type="ARBA" id="ARBA00023180"/>
    </source>
</evidence>
<evidence type="ECO:0000256" key="3">
    <source>
        <dbReference type="ARBA" id="ARBA00022527"/>
    </source>
</evidence>
<gene>
    <name evidence="16" type="ORF">CXB51_002219</name>
</gene>
<dbReference type="EC" id="2.7.11.1" evidence="2"/>
<dbReference type="PROSITE" id="PS50011">
    <property type="entry name" value="PROTEIN_KINASE_DOM"/>
    <property type="match status" value="1"/>
</dbReference>
<dbReference type="SUPFAM" id="SSF56112">
    <property type="entry name" value="Protein kinase-like (PK-like)"/>
    <property type="match status" value="1"/>
</dbReference>
<organism evidence="16 17">
    <name type="scientific">Gossypium anomalum</name>
    <dbReference type="NCBI Taxonomy" id="47600"/>
    <lineage>
        <taxon>Eukaryota</taxon>
        <taxon>Viridiplantae</taxon>
        <taxon>Streptophyta</taxon>
        <taxon>Embryophyta</taxon>
        <taxon>Tracheophyta</taxon>
        <taxon>Spermatophyta</taxon>
        <taxon>Magnoliopsida</taxon>
        <taxon>eudicotyledons</taxon>
        <taxon>Gunneridae</taxon>
        <taxon>Pentapetalae</taxon>
        <taxon>rosids</taxon>
        <taxon>malvids</taxon>
        <taxon>Malvales</taxon>
        <taxon>Malvaceae</taxon>
        <taxon>Malvoideae</taxon>
        <taxon>Gossypium</taxon>
    </lineage>
</organism>
<evidence type="ECO:0000256" key="7">
    <source>
        <dbReference type="ARBA" id="ARBA00022741"/>
    </source>
</evidence>
<feature type="domain" description="Protein kinase" evidence="15">
    <location>
        <begin position="1"/>
        <end position="202"/>
    </location>
</feature>
<evidence type="ECO:0000256" key="2">
    <source>
        <dbReference type="ARBA" id="ARBA00012513"/>
    </source>
</evidence>
<keyword evidence="6" id="KW-0732">Signal</keyword>
<evidence type="ECO:0000259" key="15">
    <source>
        <dbReference type="PROSITE" id="PS50011"/>
    </source>
</evidence>
<dbReference type="InterPro" id="IPR045874">
    <property type="entry name" value="LRK10/LRL21-25-like"/>
</dbReference>
<dbReference type="GO" id="GO:0004674">
    <property type="term" value="F:protein serine/threonine kinase activity"/>
    <property type="evidence" value="ECO:0007669"/>
    <property type="project" value="UniProtKB-KW"/>
</dbReference>
<comment type="catalytic activity">
    <reaction evidence="13">
        <text>L-threonyl-[protein] + ATP = O-phospho-L-threonyl-[protein] + ADP + H(+)</text>
        <dbReference type="Rhea" id="RHEA:46608"/>
        <dbReference type="Rhea" id="RHEA-COMP:11060"/>
        <dbReference type="Rhea" id="RHEA-COMP:11605"/>
        <dbReference type="ChEBI" id="CHEBI:15378"/>
        <dbReference type="ChEBI" id="CHEBI:30013"/>
        <dbReference type="ChEBI" id="CHEBI:30616"/>
        <dbReference type="ChEBI" id="CHEBI:61977"/>
        <dbReference type="ChEBI" id="CHEBI:456216"/>
        <dbReference type="EC" id="2.7.11.1"/>
    </reaction>
</comment>
<keyword evidence="9" id="KW-0067">ATP-binding</keyword>
<keyword evidence="7" id="KW-0547">Nucleotide-binding</keyword>
<evidence type="ECO:0000256" key="10">
    <source>
        <dbReference type="ARBA" id="ARBA00022989"/>
    </source>
</evidence>
<keyword evidence="8" id="KW-0418">Kinase</keyword>
<evidence type="ECO:0000313" key="16">
    <source>
        <dbReference type="EMBL" id="KAG8502318.1"/>
    </source>
</evidence>